<organism evidence="7 8">
    <name type="scientific">Streptomyces caniscabiei</name>
    <dbReference type="NCBI Taxonomy" id="2746961"/>
    <lineage>
        <taxon>Bacteria</taxon>
        <taxon>Bacillati</taxon>
        <taxon>Actinomycetota</taxon>
        <taxon>Actinomycetes</taxon>
        <taxon>Kitasatosporales</taxon>
        <taxon>Streptomycetaceae</taxon>
        <taxon>Streptomyces</taxon>
    </lineage>
</organism>
<dbReference type="GO" id="GO:0055085">
    <property type="term" value="P:transmembrane transport"/>
    <property type="evidence" value="ECO:0007669"/>
    <property type="project" value="UniProtKB-ARBA"/>
</dbReference>
<dbReference type="GO" id="GO:0005524">
    <property type="term" value="F:ATP binding"/>
    <property type="evidence" value="ECO:0007669"/>
    <property type="project" value="UniProtKB-KW"/>
</dbReference>
<dbReference type="AlphaFoldDB" id="A0A927L2Q4"/>
<gene>
    <name evidence="7" type="ORF">IHE70_13730</name>
</gene>
<dbReference type="PROSITE" id="PS00211">
    <property type="entry name" value="ABC_TRANSPORTER_1"/>
    <property type="match status" value="2"/>
</dbReference>
<keyword evidence="4 7" id="KW-0067">ATP-binding</keyword>
<evidence type="ECO:0000256" key="5">
    <source>
        <dbReference type="SAM" id="MobiDB-lite"/>
    </source>
</evidence>
<keyword evidence="3" id="KW-0547">Nucleotide-binding</keyword>
<dbReference type="CDD" id="cd03257">
    <property type="entry name" value="ABC_NikE_OppD_transporters"/>
    <property type="match status" value="1"/>
</dbReference>
<dbReference type="InterPro" id="IPR003593">
    <property type="entry name" value="AAA+_ATPase"/>
</dbReference>
<feature type="region of interest" description="Disordered" evidence="5">
    <location>
        <begin position="234"/>
        <end position="269"/>
    </location>
</feature>
<dbReference type="SMART" id="SM00382">
    <property type="entry name" value="AAA"/>
    <property type="match status" value="2"/>
</dbReference>
<accession>A0A927L2Q4</accession>
<sequence length="535" mass="56700">MASAADPVARVTDLAVSAPDGRIVLQDAALTLRPGRLLALTGPSGSGKTTLLRALTGLLPPGTRRTAGRVEVFGQDVFALSERELRALRRERLAYVGQDPGSGLNPRMRVRSLLREVSDDRTPETVRALLAEVRLPDDDGRLAARRPAALSGGQQRRVALARALARRPQILLLDEPTAGLHPELRDDIGELLLHLAREHQLAIALSCHDRELVERIADEVVDLTAPDPHPVRGAGNCATSPHEPAPAQATELPELSGARGSKGHSPWRTGRVGAAGATPSTAPLLAVDDLRVTFSRRRTAVPALDGVALRIAPGAATGIVGPSGSGKTTLVRAVVGLQPITAGTISLDGVSLGTGLRGRSREERRRIQLVTQNPLGALNPSRTVGAAIGRPMRLHRRCPTNEVPARVADLLEQVGLLPSYADRYPHELSGGQRQRVAIARALAADPDILICDEVTSALDSTTAEAIMDLLVRLREERGTALVLISHDLPLIADRTDTVTVLDAGRAVESGRTADIFTAPRHAATKALLRLPAGTA</sequence>
<evidence type="ECO:0000313" key="7">
    <source>
        <dbReference type="EMBL" id="MBD9724264.1"/>
    </source>
</evidence>
<evidence type="ECO:0000256" key="2">
    <source>
        <dbReference type="ARBA" id="ARBA00022448"/>
    </source>
</evidence>
<protein>
    <submittedName>
        <fullName evidence="7">ABC transporter ATP-binding protein</fullName>
    </submittedName>
</protein>
<keyword evidence="2" id="KW-0813">Transport</keyword>
<dbReference type="InterPro" id="IPR027417">
    <property type="entry name" value="P-loop_NTPase"/>
</dbReference>
<dbReference type="InterPro" id="IPR003439">
    <property type="entry name" value="ABC_transporter-like_ATP-bd"/>
</dbReference>
<dbReference type="PROSITE" id="PS50893">
    <property type="entry name" value="ABC_TRANSPORTER_2"/>
    <property type="match status" value="2"/>
</dbReference>
<feature type="domain" description="ABC transporter" evidence="6">
    <location>
        <begin position="285"/>
        <end position="528"/>
    </location>
</feature>
<dbReference type="GO" id="GO:0016887">
    <property type="term" value="F:ATP hydrolysis activity"/>
    <property type="evidence" value="ECO:0007669"/>
    <property type="project" value="InterPro"/>
</dbReference>
<evidence type="ECO:0000259" key="6">
    <source>
        <dbReference type="PROSITE" id="PS50893"/>
    </source>
</evidence>
<dbReference type="EMBL" id="JACYXT010000004">
    <property type="protein sequence ID" value="MBD9724264.1"/>
    <property type="molecule type" value="Genomic_DNA"/>
</dbReference>
<evidence type="ECO:0000256" key="4">
    <source>
        <dbReference type="ARBA" id="ARBA00022840"/>
    </source>
</evidence>
<dbReference type="PANTHER" id="PTHR43776">
    <property type="entry name" value="TRANSPORT ATP-BINDING PROTEIN"/>
    <property type="match status" value="1"/>
</dbReference>
<dbReference type="Proteomes" id="UP000661025">
    <property type="component" value="Unassembled WGS sequence"/>
</dbReference>
<comment type="caution">
    <text evidence="7">The sequence shown here is derived from an EMBL/GenBank/DDBJ whole genome shotgun (WGS) entry which is preliminary data.</text>
</comment>
<proteinExistence type="inferred from homology"/>
<dbReference type="PANTHER" id="PTHR43776:SF7">
    <property type="entry name" value="D,D-DIPEPTIDE TRANSPORT ATP-BINDING PROTEIN DDPF-RELATED"/>
    <property type="match status" value="1"/>
</dbReference>
<evidence type="ECO:0000256" key="1">
    <source>
        <dbReference type="ARBA" id="ARBA00005417"/>
    </source>
</evidence>
<evidence type="ECO:0000256" key="3">
    <source>
        <dbReference type="ARBA" id="ARBA00022741"/>
    </source>
</evidence>
<comment type="similarity">
    <text evidence="1">Belongs to the ABC transporter superfamily.</text>
</comment>
<name>A0A927L2Q4_9ACTN</name>
<feature type="domain" description="ABC transporter" evidence="6">
    <location>
        <begin position="9"/>
        <end position="250"/>
    </location>
</feature>
<dbReference type="InterPro" id="IPR050319">
    <property type="entry name" value="ABC_transp_ATP-bind"/>
</dbReference>
<evidence type="ECO:0000313" key="8">
    <source>
        <dbReference type="Proteomes" id="UP000661025"/>
    </source>
</evidence>
<reference evidence="7" key="1">
    <citation type="submission" date="2020-09" db="EMBL/GenBank/DDBJ databases">
        <title>Streptomyces canutascabiei sp. nov., which causes potato common scab and is distributed across the world.</title>
        <authorList>
            <person name="Nguyen H.P."/>
            <person name="Weisberg A.J."/>
            <person name="Chang J.H."/>
            <person name="Clarke C.R."/>
        </authorList>
    </citation>
    <scope>NUCLEOTIDE SEQUENCE</scope>
    <source>
        <strain evidence="7">ID-01-6.2a</strain>
    </source>
</reference>
<dbReference type="Pfam" id="PF00005">
    <property type="entry name" value="ABC_tran"/>
    <property type="match status" value="2"/>
</dbReference>
<dbReference type="SUPFAM" id="SSF52540">
    <property type="entry name" value="P-loop containing nucleoside triphosphate hydrolases"/>
    <property type="match status" value="2"/>
</dbReference>
<dbReference type="InterPro" id="IPR017871">
    <property type="entry name" value="ABC_transporter-like_CS"/>
</dbReference>
<dbReference type="Gene3D" id="3.40.50.300">
    <property type="entry name" value="P-loop containing nucleotide triphosphate hydrolases"/>
    <property type="match status" value="2"/>
</dbReference>